<dbReference type="GO" id="GO:0005886">
    <property type="term" value="C:plasma membrane"/>
    <property type="evidence" value="ECO:0007669"/>
    <property type="project" value="UniProtKB-SubCell"/>
</dbReference>
<evidence type="ECO:0000313" key="10">
    <source>
        <dbReference type="EMBL" id="GLS44515.1"/>
    </source>
</evidence>
<dbReference type="InterPro" id="IPR032807">
    <property type="entry name" value="GNVR"/>
</dbReference>
<dbReference type="Proteomes" id="UP001156881">
    <property type="component" value="Unassembled WGS sequence"/>
</dbReference>
<dbReference type="Pfam" id="PF13807">
    <property type="entry name" value="GNVR"/>
    <property type="match status" value="1"/>
</dbReference>
<reference evidence="10" key="1">
    <citation type="journal article" date="2014" name="Int. J. Syst. Evol. Microbiol.">
        <title>Complete genome of a new Firmicutes species belonging to the dominant human colonic microbiota ('Ruminococcus bicirculans') reveals two chromosomes and a selective capacity to utilize plant glucans.</title>
        <authorList>
            <consortium name="NISC Comparative Sequencing Program"/>
            <person name="Wegmann U."/>
            <person name="Louis P."/>
            <person name="Goesmann A."/>
            <person name="Henrissat B."/>
            <person name="Duncan S.H."/>
            <person name="Flint H.J."/>
        </authorList>
    </citation>
    <scope>NUCLEOTIDE SEQUENCE</scope>
    <source>
        <strain evidence="10">NBRC 107710</strain>
    </source>
</reference>
<dbReference type="InterPro" id="IPR003856">
    <property type="entry name" value="LPS_length_determ_N"/>
</dbReference>
<dbReference type="EMBL" id="JACIDN010000003">
    <property type="protein sequence ID" value="MBB3902118.1"/>
    <property type="molecule type" value="Genomic_DNA"/>
</dbReference>
<dbReference type="InterPro" id="IPR027417">
    <property type="entry name" value="P-loop_NTPase"/>
</dbReference>
<evidence type="ECO:0000256" key="7">
    <source>
        <dbReference type="SAM" id="Phobius"/>
    </source>
</evidence>
<dbReference type="PANTHER" id="PTHR32309:SF13">
    <property type="entry name" value="FERRIC ENTEROBACTIN TRANSPORT PROTEIN FEPE"/>
    <property type="match status" value="1"/>
</dbReference>
<gene>
    <name evidence="10" type="ORF">GCM10007884_25030</name>
    <name evidence="11" type="ORF">GGR33_001613</name>
</gene>
<dbReference type="PANTHER" id="PTHR32309">
    <property type="entry name" value="TYROSINE-PROTEIN KINASE"/>
    <property type="match status" value="1"/>
</dbReference>
<evidence type="ECO:0000259" key="8">
    <source>
        <dbReference type="Pfam" id="PF02706"/>
    </source>
</evidence>
<feature type="domain" description="Tyrosine-protein kinase G-rich" evidence="9">
    <location>
        <begin position="394"/>
        <end position="472"/>
    </location>
</feature>
<feature type="coiled-coil region" evidence="6">
    <location>
        <begin position="213"/>
        <end position="247"/>
    </location>
</feature>
<keyword evidence="6" id="KW-0175">Coiled coil</keyword>
<keyword evidence="2" id="KW-1003">Cell membrane</keyword>
<reference evidence="13" key="2">
    <citation type="journal article" date="2019" name="Int. J. Syst. Evol. Microbiol.">
        <title>The Global Catalogue of Microorganisms (GCM) 10K type strain sequencing project: providing services to taxonomists for standard genome sequencing and annotation.</title>
        <authorList>
            <consortium name="The Broad Institute Genomics Platform"/>
            <consortium name="The Broad Institute Genome Sequencing Center for Infectious Disease"/>
            <person name="Wu L."/>
            <person name="Ma J."/>
        </authorList>
    </citation>
    <scope>NUCLEOTIDE SEQUENCE [LARGE SCALE GENOMIC DNA]</scope>
    <source>
        <strain evidence="13">NBRC 107710</strain>
    </source>
</reference>
<evidence type="ECO:0000256" key="5">
    <source>
        <dbReference type="ARBA" id="ARBA00023136"/>
    </source>
</evidence>
<keyword evidence="13" id="KW-1185">Reference proteome</keyword>
<dbReference type="InterPro" id="IPR050445">
    <property type="entry name" value="Bact_polysacc_biosynth/exp"/>
</dbReference>
<keyword evidence="5 7" id="KW-0472">Membrane</keyword>
<evidence type="ECO:0000256" key="2">
    <source>
        <dbReference type="ARBA" id="ARBA00022475"/>
    </source>
</evidence>
<dbReference type="Proteomes" id="UP000517759">
    <property type="component" value="Unassembled WGS sequence"/>
</dbReference>
<proteinExistence type="predicted"/>
<evidence type="ECO:0000313" key="13">
    <source>
        <dbReference type="Proteomes" id="UP001156881"/>
    </source>
</evidence>
<name>A0A7W6F6A3_9HYPH</name>
<dbReference type="EMBL" id="BSPG01000012">
    <property type="protein sequence ID" value="GLS44515.1"/>
    <property type="molecule type" value="Genomic_DNA"/>
</dbReference>
<feature type="transmembrane region" description="Helical" evidence="7">
    <location>
        <begin position="40"/>
        <end position="61"/>
    </location>
</feature>
<comment type="caution">
    <text evidence="11">The sequence shown here is derived from an EMBL/GenBank/DDBJ whole genome shotgun (WGS) entry which is preliminary data.</text>
</comment>
<evidence type="ECO:0000256" key="4">
    <source>
        <dbReference type="ARBA" id="ARBA00022989"/>
    </source>
</evidence>
<dbReference type="SUPFAM" id="SSF52540">
    <property type="entry name" value="P-loop containing nucleoside triphosphate hydrolases"/>
    <property type="match status" value="1"/>
</dbReference>
<feature type="coiled-coil region" evidence="6">
    <location>
        <begin position="337"/>
        <end position="403"/>
    </location>
</feature>
<evidence type="ECO:0000259" key="9">
    <source>
        <dbReference type="Pfam" id="PF13807"/>
    </source>
</evidence>
<comment type="subcellular location">
    <subcellularLocation>
        <location evidence="1">Cell membrane</location>
        <topology evidence="1">Multi-pass membrane protein</topology>
    </subcellularLocation>
</comment>
<sequence>MNMSGDRYVLVPAQRAMMDDAAQGAVVDLRGIFQAFRRRWSWIVVPAVLSGAVALVAALAINPRYEASTKVLLDPRGNQILQNDLRPNNPTGDETGADVDSQVQVIASTSLLSRVVEKLNLTADPEFVDPPPGLSARLLKPLHDMFATAPPPGPRESPMQTALRTLQNDMSVRRSEKTFVIDISVRTSDPEKSVRIANAIADAYVRNTSDVRSEAARRSSAELSGRLEELRKRVQRSAAAVEDYRKKSDLVSANGRLVKEQQLSELNGDLTAARTRAADQQARVAEIQRMGSGGKPADAMAEVANSATMIALRGQLTEATRAEADARMNYGSRHPSMQTAEKQVQIVRQRIAEEVTRLTRTAQSDYERAKFSETAITRRIEVLKRENSAANEAQVRLRELERQATADRSVYESFLNRAKDLDERQALANSNAQVITQAVAPLGRSGISRALIIAGGLGFGAIMGLGLALLRDQADRTSATNGPNRALPARTPLPMVTVTPSETTRDPAIQQVRGLLSPSAGSGPARLVVVAGLRATNSRARLAQVLALVSNNDGERTLLIDGDFANRTLTQMLHAGREPGFTDVLAMLPEPRLPTPRSFNGLQVVTAGTHETSAVTVNVRSLRQALAPYLRQSGIVIVDAGSISESTDGFAALADDILVVVEGGAAVQRDISEALEALSFNADCVRGILIAKEAAA</sequence>
<feature type="domain" description="Polysaccharide chain length determinant N-terminal" evidence="8">
    <location>
        <begin position="27"/>
        <end position="119"/>
    </location>
</feature>
<feature type="transmembrane region" description="Helical" evidence="7">
    <location>
        <begin position="450"/>
        <end position="470"/>
    </location>
</feature>
<dbReference type="Gene3D" id="3.40.50.300">
    <property type="entry name" value="P-loop containing nucleotide triphosphate hydrolases"/>
    <property type="match status" value="1"/>
</dbReference>
<reference evidence="10" key="4">
    <citation type="submission" date="2023-01" db="EMBL/GenBank/DDBJ databases">
        <title>Draft genome sequence of Methylobacterium brachythecii strain NBRC 107710.</title>
        <authorList>
            <person name="Sun Q."/>
            <person name="Mori K."/>
        </authorList>
    </citation>
    <scope>NUCLEOTIDE SEQUENCE</scope>
    <source>
        <strain evidence="10">NBRC 107710</strain>
    </source>
</reference>
<evidence type="ECO:0000313" key="12">
    <source>
        <dbReference type="Proteomes" id="UP000517759"/>
    </source>
</evidence>
<dbReference type="Pfam" id="PF02706">
    <property type="entry name" value="Wzz"/>
    <property type="match status" value="1"/>
</dbReference>
<dbReference type="AlphaFoldDB" id="A0A7W6F6A3"/>
<evidence type="ECO:0000256" key="1">
    <source>
        <dbReference type="ARBA" id="ARBA00004651"/>
    </source>
</evidence>
<dbReference type="RefSeq" id="WP_183503771.1">
    <property type="nucleotide sequence ID" value="NZ_BSPG01000012.1"/>
</dbReference>
<keyword evidence="4 7" id="KW-1133">Transmembrane helix</keyword>
<organism evidence="11 12">
    <name type="scientific">Methylobacterium brachythecii</name>
    <dbReference type="NCBI Taxonomy" id="1176177"/>
    <lineage>
        <taxon>Bacteria</taxon>
        <taxon>Pseudomonadati</taxon>
        <taxon>Pseudomonadota</taxon>
        <taxon>Alphaproteobacteria</taxon>
        <taxon>Hyphomicrobiales</taxon>
        <taxon>Methylobacteriaceae</taxon>
        <taxon>Methylobacterium</taxon>
    </lineage>
</organism>
<evidence type="ECO:0000256" key="6">
    <source>
        <dbReference type="SAM" id="Coils"/>
    </source>
</evidence>
<protein>
    <submittedName>
        <fullName evidence="10">LPS biosynthesis protein</fullName>
    </submittedName>
    <submittedName>
        <fullName evidence="11">Uncharacterized protein involved in exopolysaccharide biosynthesis/Mrp family chromosome partitioning ATPase</fullName>
    </submittedName>
</protein>
<dbReference type="GO" id="GO:0004713">
    <property type="term" value="F:protein tyrosine kinase activity"/>
    <property type="evidence" value="ECO:0007669"/>
    <property type="project" value="TreeGrafter"/>
</dbReference>
<accession>A0A7W6F6A3</accession>
<evidence type="ECO:0000256" key="3">
    <source>
        <dbReference type="ARBA" id="ARBA00022692"/>
    </source>
</evidence>
<reference evidence="11 12" key="3">
    <citation type="submission" date="2020-08" db="EMBL/GenBank/DDBJ databases">
        <title>Genomic Encyclopedia of Type Strains, Phase IV (KMG-IV): sequencing the most valuable type-strain genomes for metagenomic binning, comparative biology and taxonomic classification.</title>
        <authorList>
            <person name="Goeker M."/>
        </authorList>
    </citation>
    <scope>NUCLEOTIDE SEQUENCE [LARGE SCALE GENOMIC DNA]</scope>
    <source>
        <strain evidence="11 12">DSM 24105</strain>
    </source>
</reference>
<evidence type="ECO:0000313" key="11">
    <source>
        <dbReference type="EMBL" id="MBB3902118.1"/>
    </source>
</evidence>
<keyword evidence="3 7" id="KW-0812">Transmembrane</keyword>